<evidence type="ECO:0000313" key="5">
    <source>
        <dbReference type="EMBL" id="MCI8210301.1"/>
    </source>
</evidence>
<dbReference type="EMBL" id="LOHG01000006">
    <property type="protein sequence ID" value="MCI8210301.1"/>
    <property type="molecule type" value="Genomic_DNA"/>
</dbReference>
<dbReference type="InterPro" id="IPR015927">
    <property type="entry name" value="Peptidase_S24_S26A/B/C"/>
</dbReference>
<evidence type="ECO:0000313" key="6">
    <source>
        <dbReference type="Proteomes" id="UP001320513"/>
    </source>
</evidence>
<keyword evidence="2" id="KW-0238">DNA-binding</keyword>
<dbReference type="SUPFAM" id="SSF47413">
    <property type="entry name" value="lambda repressor-like DNA-binding domains"/>
    <property type="match status" value="1"/>
</dbReference>
<evidence type="ECO:0000256" key="2">
    <source>
        <dbReference type="ARBA" id="ARBA00023125"/>
    </source>
</evidence>
<dbReference type="Pfam" id="PF00717">
    <property type="entry name" value="Peptidase_S24"/>
    <property type="match status" value="1"/>
</dbReference>
<dbReference type="SMART" id="SM00530">
    <property type="entry name" value="HTH_XRE"/>
    <property type="match status" value="1"/>
</dbReference>
<gene>
    <name evidence="5" type="ORF">AUC61_12205</name>
</gene>
<dbReference type="InterPro" id="IPR010982">
    <property type="entry name" value="Lambda_DNA-bd_dom_sf"/>
</dbReference>
<comment type="caution">
    <text evidence="5">The sequence shown here is derived from an EMBL/GenBank/DDBJ whole genome shotgun (WGS) entry which is preliminary data.</text>
</comment>
<accession>A0ABS9ZJM1</accession>
<keyword evidence="3" id="KW-0804">Transcription</keyword>
<dbReference type="SUPFAM" id="SSF51306">
    <property type="entry name" value="LexA/Signal peptidase"/>
    <property type="match status" value="1"/>
</dbReference>
<reference evidence="5 6" key="1">
    <citation type="submission" date="2015-12" db="EMBL/GenBank/DDBJ databases">
        <title>Phylogenomics in the description of a new species in the Pseudomonas syringae group.</title>
        <authorList>
            <person name="Busquets A."/>
            <person name="Gomila M."/>
            <person name="Beiki F."/>
            <person name="Rahimian H."/>
            <person name="Mulet M."/>
            <person name="Sanchez D."/>
            <person name="Garcia-Valdes E."/>
            <person name="Lalucat J."/>
        </authorList>
    </citation>
    <scope>NUCLEOTIDE SEQUENCE [LARGE SCALE GENOMIC DNA]</scope>
    <source>
        <strain evidence="5 6">S25</strain>
    </source>
</reference>
<evidence type="ECO:0000256" key="3">
    <source>
        <dbReference type="ARBA" id="ARBA00023163"/>
    </source>
</evidence>
<sequence>MDIYEQRLRALRHAMAGLTQKDFANQFGLDASYLSQLLNGHRKLGEKAAATLEGKIDLAPGTLVSPEPSDSGDLLERAKPKAAAPVDTRKVMESLGFITIPHLNVAASMGYGLVPEHQVEVIREMTVHLDWLKTQGVPYSSLENLAIITGDGDSMEGTFRDGDSLLVDRGITEIRTDAVYVFTLDGDLFIKRLQRMTGGALRMISDNPVYPPIMIDGADLEKIHIQARVLLVWNARKL</sequence>
<dbReference type="InterPro" id="IPR036286">
    <property type="entry name" value="LexA/Signal_pep-like_sf"/>
</dbReference>
<keyword evidence="1" id="KW-0805">Transcription regulation</keyword>
<dbReference type="CDD" id="cd06529">
    <property type="entry name" value="S24_LexA-like"/>
    <property type="match status" value="1"/>
</dbReference>
<protein>
    <submittedName>
        <fullName evidence="5">Repressor</fullName>
    </submittedName>
</protein>
<dbReference type="PROSITE" id="PS50943">
    <property type="entry name" value="HTH_CROC1"/>
    <property type="match status" value="1"/>
</dbReference>
<dbReference type="RefSeq" id="WP_243246384.1">
    <property type="nucleotide sequence ID" value="NZ_LOHG01000006.1"/>
</dbReference>
<dbReference type="PANTHER" id="PTHR40661">
    <property type="match status" value="1"/>
</dbReference>
<dbReference type="Pfam" id="PF01381">
    <property type="entry name" value="HTH_3"/>
    <property type="match status" value="1"/>
</dbReference>
<keyword evidence="6" id="KW-1185">Reference proteome</keyword>
<dbReference type="InterPro" id="IPR001387">
    <property type="entry name" value="Cro/C1-type_HTH"/>
</dbReference>
<dbReference type="InterPro" id="IPR039418">
    <property type="entry name" value="LexA-like"/>
</dbReference>
<evidence type="ECO:0000259" key="4">
    <source>
        <dbReference type="PROSITE" id="PS50943"/>
    </source>
</evidence>
<dbReference type="CDD" id="cd00093">
    <property type="entry name" value="HTH_XRE"/>
    <property type="match status" value="1"/>
</dbReference>
<name>A0ABS9ZJM1_9PSED</name>
<organism evidence="5 6">
    <name type="scientific">Pseudomonas maioricensis</name>
    <dbReference type="NCBI Taxonomy" id="1766623"/>
    <lineage>
        <taxon>Bacteria</taxon>
        <taxon>Pseudomonadati</taxon>
        <taxon>Pseudomonadota</taxon>
        <taxon>Gammaproteobacteria</taxon>
        <taxon>Pseudomonadales</taxon>
        <taxon>Pseudomonadaceae</taxon>
        <taxon>Pseudomonas</taxon>
    </lineage>
</organism>
<dbReference type="Gene3D" id="1.10.260.40">
    <property type="entry name" value="lambda repressor-like DNA-binding domains"/>
    <property type="match status" value="1"/>
</dbReference>
<feature type="domain" description="HTH cro/C1-type" evidence="4">
    <location>
        <begin position="8"/>
        <end position="63"/>
    </location>
</feature>
<dbReference type="Proteomes" id="UP001320513">
    <property type="component" value="Unassembled WGS sequence"/>
</dbReference>
<dbReference type="PANTHER" id="PTHR40661:SF3">
    <property type="entry name" value="FELS-1 PROPHAGE TRANSCRIPTIONAL REGULATOR"/>
    <property type="match status" value="1"/>
</dbReference>
<evidence type="ECO:0000256" key="1">
    <source>
        <dbReference type="ARBA" id="ARBA00023015"/>
    </source>
</evidence>
<dbReference type="Gene3D" id="2.10.109.10">
    <property type="entry name" value="Umud Fragment, subunit A"/>
    <property type="match status" value="1"/>
</dbReference>
<proteinExistence type="predicted"/>